<evidence type="ECO:0000313" key="1">
    <source>
        <dbReference type="EMBL" id="KAJ8445895.1"/>
    </source>
</evidence>
<keyword evidence="2" id="KW-1185">Reference proteome</keyword>
<proteinExistence type="predicted"/>
<sequence>MLRKGFVDKKNMKDLNKALIWHESETGFMTIVIKGFVDKKNTKSLNKGCIHLDISGPTLVGSTVGDVVATSNPRALFIQAGFMTIVIPNSGSVAPSSDLALQAAQRSLEERSCSFEEGVRSATRMLNKSKLLIAHWWYYHTEGGPPDCVGLTAKEDSDEKLFCNLDVSPTPQIQKYMA</sequence>
<protein>
    <submittedName>
        <fullName evidence="1">Uncharacterized protein</fullName>
    </submittedName>
</protein>
<organism evidence="1 2">
    <name type="scientific">Carnegiea gigantea</name>
    <dbReference type="NCBI Taxonomy" id="171969"/>
    <lineage>
        <taxon>Eukaryota</taxon>
        <taxon>Viridiplantae</taxon>
        <taxon>Streptophyta</taxon>
        <taxon>Embryophyta</taxon>
        <taxon>Tracheophyta</taxon>
        <taxon>Spermatophyta</taxon>
        <taxon>Magnoliopsida</taxon>
        <taxon>eudicotyledons</taxon>
        <taxon>Gunneridae</taxon>
        <taxon>Pentapetalae</taxon>
        <taxon>Caryophyllales</taxon>
        <taxon>Cactineae</taxon>
        <taxon>Cactaceae</taxon>
        <taxon>Cactoideae</taxon>
        <taxon>Echinocereeae</taxon>
        <taxon>Carnegiea</taxon>
    </lineage>
</organism>
<gene>
    <name evidence="1" type="ORF">Cgig2_000207</name>
</gene>
<dbReference type="Proteomes" id="UP001153076">
    <property type="component" value="Unassembled WGS sequence"/>
</dbReference>
<evidence type="ECO:0000313" key="2">
    <source>
        <dbReference type="Proteomes" id="UP001153076"/>
    </source>
</evidence>
<dbReference type="AlphaFoldDB" id="A0A9Q1KLM5"/>
<name>A0A9Q1KLM5_9CARY</name>
<accession>A0A9Q1KLM5</accession>
<comment type="caution">
    <text evidence="1">The sequence shown here is derived from an EMBL/GenBank/DDBJ whole genome shotgun (WGS) entry which is preliminary data.</text>
</comment>
<dbReference type="EMBL" id="JAKOGI010000069">
    <property type="protein sequence ID" value="KAJ8445895.1"/>
    <property type="molecule type" value="Genomic_DNA"/>
</dbReference>
<reference evidence="1" key="1">
    <citation type="submission" date="2022-04" db="EMBL/GenBank/DDBJ databases">
        <title>Carnegiea gigantea Genome sequencing and assembly v2.</title>
        <authorList>
            <person name="Copetti D."/>
            <person name="Sanderson M.J."/>
            <person name="Burquez A."/>
            <person name="Wojciechowski M.F."/>
        </authorList>
    </citation>
    <scope>NUCLEOTIDE SEQUENCE</scope>
    <source>
        <strain evidence="1">SGP5-SGP5p</strain>
        <tissue evidence="1">Aerial part</tissue>
    </source>
</reference>